<dbReference type="SMART" id="SM00342">
    <property type="entry name" value="HTH_ARAC"/>
    <property type="match status" value="1"/>
</dbReference>
<name>A0A1H7SCL9_9SPHI</name>
<reference evidence="6" key="1">
    <citation type="submission" date="2016-10" db="EMBL/GenBank/DDBJ databases">
        <authorList>
            <person name="Varghese N."/>
            <person name="Submissions S."/>
        </authorList>
    </citation>
    <scope>NUCLEOTIDE SEQUENCE [LARGE SCALE GENOMIC DNA]</scope>
    <source>
        <strain evidence="6">Jip14</strain>
    </source>
</reference>
<protein>
    <submittedName>
        <fullName evidence="5">Helix-turn-helix domain-containing protein</fullName>
    </submittedName>
</protein>
<dbReference type="PANTHER" id="PTHR43280">
    <property type="entry name" value="ARAC-FAMILY TRANSCRIPTIONAL REGULATOR"/>
    <property type="match status" value="1"/>
</dbReference>
<evidence type="ECO:0000313" key="5">
    <source>
        <dbReference type="EMBL" id="SEL70391.1"/>
    </source>
</evidence>
<dbReference type="Pfam" id="PF12833">
    <property type="entry name" value="HTH_18"/>
    <property type="match status" value="1"/>
</dbReference>
<dbReference type="GO" id="GO:0043565">
    <property type="term" value="F:sequence-specific DNA binding"/>
    <property type="evidence" value="ECO:0007669"/>
    <property type="project" value="InterPro"/>
</dbReference>
<dbReference type="OrthoDB" id="642439at2"/>
<keyword evidence="1" id="KW-0805">Transcription regulation</keyword>
<accession>A0A1H7SCL9</accession>
<dbReference type="EMBL" id="FNZR01000008">
    <property type="protein sequence ID" value="SEL70391.1"/>
    <property type="molecule type" value="Genomic_DNA"/>
</dbReference>
<dbReference type="Proteomes" id="UP000198916">
    <property type="component" value="Unassembled WGS sequence"/>
</dbReference>
<dbReference type="Gene3D" id="1.10.10.60">
    <property type="entry name" value="Homeodomain-like"/>
    <property type="match status" value="1"/>
</dbReference>
<feature type="domain" description="HTH araC/xylS-type" evidence="4">
    <location>
        <begin position="253"/>
        <end position="357"/>
    </location>
</feature>
<keyword evidence="2" id="KW-0238">DNA-binding</keyword>
<dbReference type="SUPFAM" id="SSF46689">
    <property type="entry name" value="Homeodomain-like"/>
    <property type="match status" value="1"/>
</dbReference>
<dbReference type="STRING" id="332977.SAMN05421740_108228"/>
<dbReference type="InterPro" id="IPR009057">
    <property type="entry name" value="Homeodomain-like_sf"/>
</dbReference>
<dbReference type="PANTHER" id="PTHR43280:SF2">
    <property type="entry name" value="HTH-TYPE TRANSCRIPTIONAL REGULATOR EXSA"/>
    <property type="match status" value="1"/>
</dbReference>
<dbReference type="GO" id="GO:0003700">
    <property type="term" value="F:DNA-binding transcription factor activity"/>
    <property type="evidence" value="ECO:0007669"/>
    <property type="project" value="InterPro"/>
</dbReference>
<evidence type="ECO:0000256" key="1">
    <source>
        <dbReference type="ARBA" id="ARBA00023015"/>
    </source>
</evidence>
<dbReference type="AlphaFoldDB" id="A0A1H7SCL9"/>
<dbReference type="PROSITE" id="PS01124">
    <property type="entry name" value="HTH_ARAC_FAMILY_2"/>
    <property type="match status" value="1"/>
</dbReference>
<proteinExistence type="predicted"/>
<keyword evidence="3" id="KW-0804">Transcription</keyword>
<evidence type="ECO:0000259" key="4">
    <source>
        <dbReference type="PROSITE" id="PS01124"/>
    </source>
</evidence>
<keyword evidence="6" id="KW-1185">Reference proteome</keyword>
<sequence>MQQNYHCFFSAARLLCIKYVESLGKKSYLALTFTYQASLMEKKNRPIDVCLHFPSLSLHRGNLQVSHTSSPAIQIRLKQRRIIHYLLMELHLHPETSLRMEINITEVGLYYFLISEGNLSIVRQGAEDISWQANTTECQVFYLKPGQYYVQLESGKHSITCFAVPVAWFELLSQVLPVLNSYIQQMHRHQVAIIFPRHRLAEAMATWIADLKNLRLTSRLDLNDFHSLNNILAQYDQHLQELLDKSPRKTYQQIVVDFYTYSMRHMIGGPFHTVAQIAAEINCTPKTLARAFAAVTNREMTPAKFYHTLRMKTAVRLLTAGEPIAQVAEQLGYADTPSFSKAYFSCFGHNPSLAKNNPNAVPK</sequence>
<evidence type="ECO:0000313" key="6">
    <source>
        <dbReference type="Proteomes" id="UP000198916"/>
    </source>
</evidence>
<evidence type="ECO:0000256" key="2">
    <source>
        <dbReference type="ARBA" id="ARBA00023125"/>
    </source>
</evidence>
<organism evidence="5 6">
    <name type="scientific">Parapedobacter koreensis</name>
    <dbReference type="NCBI Taxonomy" id="332977"/>
    <lineage>
        <taxon>Bacteria</taxon>
        <taxon>Pseudomonadati</taxon>
        <taxon>Bacteroidota</taxon>
        <taxon>Sphingobacteriia</taxon>
        <taxon>Sphingobacteriales</taxon>
        <taxon>Sphingobacteriaceae</taxon>
        <taxon>Parapedobacter</taxon>
    </lineage>
</organism>
<dbReference type="InterPro" id="IPR018060">
    <property type="entry name" value="HTH_AraC"/>
</dbReference>
<evidence type="ECO:0000256" key="3">
    <source>
        <dbReference type="ARBA" id="ARBA00023163"/>
    </source>
</evidence>
<gene>
    <name evidence="5" type="ORF">SAMN05421740_108228</name>
</gene>